<dbReference type="Proteomes" id="UP001329430">
    <property type="component" value="Chromosome 2"/>
</dbReference>
<dbReference type="AlphaFoldDB" id="A0AAN7VT33"/>
<gene>
    <name evidence="2" type="ORF">RI129_003961</name>
</gene>
<keyword evidence="1" id="KW-0812">Transmembrane</keyword>
<comment type="caution">
    <text evidence="2">The sequence shown here is derived from an EMBL/GenBank/DDBJ whole genome shotgun (WGS) entry which is preliminary data.</text>
</comment>
<evidence type="ECO:0000313" key="2">
    <source>
        <dbReference type="EMBL" id="KAK5649069.1"/>
    </source>
</evidence>
<evidence type="ECO:0000313" key="3">
    <source>
        <dbReference type="Proteomes" id="UP001329430"/>
    </source>
</evidence>
<keyword evidence="1" id="KW-0472">Membrane</keyword>
<protein>
    <submittedName>
        <fullName evidence="2">Uncharacterized protein</fullName>
    </submittedName>
</protein>
<accession>A0AAN7VT33</accession>
<proteinExistence type="predicted"/>
<name>A0AAN7VT33_9COLE</name>
<sequence length="264" mass="30317">MDYMKILKIFLRKYFGSSVTIWLQSMPILVIECALYAIAFVLLIVQIFQIGKISRRCDRLKPDTIYTKMEKDFRRVDHCEKFKKADPTTTVYKRPLSMDSSQSQVGWLGNSNVSSDDKYCGDLANITPQQFVKMERERKLREEDFDCGTQSLSTLCQMVVRRELSSETIQKKIVTLKENLECKALTLEGKYLGNKAGDMSESLINMLENLITNSSVEKPLPFKGDITTLAVDAAELSHNYNDRTIKRFPNLGQLKYNCADENEM</sequence>
<organism evidence="2 3">
    <name type="scientific">Pyrocoelia pectoralis</name>
    <dbReference type="NCBI Taxonomy" id="417401"/>
    <lineage>
        <taxon>Eukaryota</taxon>
        <taxon>Metazoa</taxon>
        <taxon>Ecdysozoa</taxon>
        <taxon>Arthropoda</taxon>
        <taxon>Hexapoda</taxon>
        <taxon>Insecta</taxon>
        <taxon>Pterygota</taxon>
        <taxon>Neoptera</taxon>
        <taxon>Endopterygota</taxon>
        <taxon>Coleoptera</taxon>
        <taxon>Polyphaga</taxon>
        <taxon>Elateriformia</taxon>
        <taxon>Elateroidea</taxon>
        <taxon>Lampyridae</taxon>
        <taxon>Lampyrinae</taxon>
        <taxon>Pyrocoelia</taxon>
    </lineage>
</organism>
<keyword evidence="1" id="KW-1133">Transmembrane helix</keyword>
<dbReference type="EMBL" id="JAVRBK010000002">
    <property type="protein sequence ID" value="KAK5649069.1"/>
    <property type="molecule type" value="Genomic_DNA"/>
</dbReference>
<keyword evidence="3" id="KW-1185">Reference proteome</keyword>
<reference evidence="2 3" key="1">
    <citation type="journal article" date="2024" name="Insects">
        <title>An Improved Chromosome-Level Genome Assembly of the Firefly Pyrocoelia pectoralis.</title>
        <authorList>
            <person name="Fu X."/>
            <person name="Meyer-Rochow V.B."/>
            <person name="Ballantyne L."/>
            <person name="Zhu X."/>
        </authorList>
    </citation>
    <scope>NUCLEOTIDE SEQUENCE [LARGE SCALE GENOMIC DNA]</scope>
    <source>
        <strain evidence="2">XCY_ONT2</strain>
    </source>
</reference>
<evidence type="ECO:0000256" key="1">
    <source>
        <dbReference type="SAM" id="Phobius"/>
    </source>
</evidence>
<feature type="transmembrane region" description="Helical" evidence="1">
    <location>
        <begin position="21"/>
        <end position="48"/>
    </location>
</feature>